<keyword evidence="5" id="KW-0539">Nucleus</keyword>
<feature type="domain" description="HAT C-terminal dimerisation" evidence="7">
    <location>
        <begin position="539"/>
        <end position="618"/>
    </location>
</feature>
<evidence type="ECO:0000256" key="3">
    <source>
        <dbReference type="ARBA" id="ARBA00022771"/>
    </source>
</evidence>
<name>A0ABY0FNB3_9PLEO</name>
<evidence type="ECO:0000256" key="4">
    <source>
        <dbReference type="ARBA" id="ARBA00022833"/>
    </source>
</evidence>
<dbReference type="PANTHER" id="PTHR46481:SF10">
    <property type="entry name" value="ZINC FINGER BED DOMAIN-CONTAINING PROTEIN 39"/>
    <property type="match status" value="1"/>
</dbReference>
<evidence type="ECO:0000259" key="7">
    <source>
        <dbReference type="Pfam" id="PF05699"/>
    </source>
</evidence>
<keyword evidence="4" id="KW-0862">Zinc</keyword>
<reference evidence="9" key="1">
    <citation type="journal article" date="2019" name="bioRxiv">
        <title>Genomics, evolutionary history and diagnostics of the Alternaria alternata species group including apple and Asian pear pathotypes.</title>
        <authorList>
            <person name="Armitage A.D."/>
            <person name="Cockerton H.M."/>
            <person name="Sreenivasaprasad S."/>
            <person name="Woodhall J.W."/>
            <person name="Lane C.R."/>
            <person name="Harrison R.J."/>
            <person name="Clarkson J.P."/>
        </authorList>
    </citation>
    <scope>NUCLEOTIDE SEQUENCE [LARGE SCALE GENOMIC DNA]</scope>
    <source>
        <strain evidence="9">FERA 635</strain>
    </source>
</reference>
<evidence type="ECO:0000256" key="6">
    <source>
        <dbReference type="SAM" id="MobiDB-lite"/>
    </source>
</evidence>
<dbReference type="InterPro" id="IPR008906">
    <property type="entry name" value="HATC_C_dom"/>
</dbReference>
<keyword evidence="9" id="KW-1185">Reference proteome</keyword>
<dbReference type="InterPro" id="IPR012337">
    <property type="entry name" value="RNaseH-like_sf"/>
</dbReference>
<accession>A0ABY0FNB3</accession>
<organism evidence="8 9">
    <name type="scientific">Alternaria tenuissima</name>
    <dbReference type="NCBI Taxonomy" id="119927"/>
    <lineage>
        <taxon>Eukaryota</taxon>
        <taxon>Fungi</taxon>
        <taxon>Dikarya</taxon>
        <taxon>Ascomycota</taxon>
        <taxon>Pezizomycotina</taxon>
        <taxon>Dothideomycetes</taxon>
        <taxon>Pleosporomycetidae</taxon>
        <taxon>Pleosporales</taxon>
        <taxon>Pleosporineae</taxon>
        <taxon>Pleosporaceae</taxon>
        <taxon>Alternaria</taxon>
        <taxon>Alternaria sect. Alternaria</taxon>
        <taxon>Alternaria alternata complex</taxon>
    </lineage>
</organism>
<evidence type="ECO:0000313" key="8">
    <source>
        <dbReference type="EMBL" id="RYN77328.1"/>
    </source>
</evidence>
<evidence type="ECO:0000256" key="2">
    <source>
        <dbReference type="ARBA" id="ARBA00022723"/>
    </source>
</evidence>
<sequence length="657" mass="74995">MFTPLSSQATLRNAFNQQGYREAVIGLLTRRRMPFQSVEWSEMKDLALACNPFIEDLLITSRRTAVRSIASNYSLYRGQIRDSLAAAISPIHLATDLWTSPHLHSLLAICAQWVDSQYVLQKALLGLPECRFTHAGEKQASLILEVLENFNIQSKIGWYIGDNATSNDTCLEHLQKSLLTKHEVKFDAKHRRIRCIGHIINLSLQAFLLASSKEALLAALNAAAEVSGEELLSQFSRVLNSQQQRLNAESQRQPGSRQSQVPQRPTRQRSSWGNPGSISDEFSGIQHIPALSKLHDLAVWLRNSTLHANIWDRDVDLRLGIDNRTRWSSWYLVIDRAISKQTEIKSFMTDYESLLGDIRLTAADWDILGKAHAFLQPFASATLYAEGDKSSISQSLPLMDALLVHYERKKEHYSKPEHYDVHMLRAIEMGWFILDKYYNMTEDVPVYAAALLLDPSRRAAYLRKNWPDTWVKPAIEAAYILWEEEFKAELTPDPSLAPQSMPPPSKPTKARKRGVELDLLMRDIEVMPTNVLNDDDFRAFIEAPIVRIESTPLEWWSRIEQRHHYPCLSRMAISILSIPAESSEPERTFSGTRRSCRWDRLSISCVNLEKVECIGSWIREGHIQPLHRNGMGLPMGPEIDEDFSELSDDDIDLIDWV</sequence>
<dbReference type="EMBL" id="PDXF01000381">
    <property type="protein sequence ID" value="RYN77328.1"/>
    <property type="molecule type" value="Genomic_DNA"/>
</dbReference>
<dbReference type="Pfam" id="PF05699">
    <property type="entry name" value="Dimer_Tnp_hAT"/>
    <property type="match status" value="1"/>
</dbReference>
<feature type="region of interest" description="Disordered" evidence="6">
    <location>
        <begin position="244"/>
        <end position="275"/>
    </location>
</feature>
<evidence type="ECO:0000256" key="5">
    <source>
        <dbReference type="ARBA" id="ARBA00023242"/>
    </source>
</evidence>
<dbReference type="SUPFAM" id="SSF53098">
    <property type="entry name" value="Ribonuclease H-like"/>
    <property type="match status" value="1"/>
</dbReference>
<dbReference type="Proteomes" id="UP000293195">
    <property type="component" value="Unassembled WGS sequence"/>
</dbReference>
<comment type="subcellular location">
    <subcellularLocation>
        <location evidence="1">Nucleus</location>
    </subcellularLocation>
</comment>
<dbReference type="PANTHER" id="PTHR46481">
    <property type="entry name" value="ZINC FINGER BED DOMAIN-CONTAINING PROTEIN 4"/>
    <property type="match status" value="1"/>
</dbReference>
<keyword evidence="2" id="KW-0479">Metal-binding</keyword>
<evidence type="ECO:0000256" key="1">
    <source>
        <dbReference type="ARBA" id="ARBA00004123"/>
    </source>
</evidence>
<protein>
    <recommendedName>
        <fullName evidence="7">HAT C-terminal dimerisation domain-containing protein</fullName>
    </recommendedName>
</protein>
<gene>
    <name evidence="8" type="ORF">AA0119_g13561</name>
</gene>
<keyword evidence="3" id="KW-0863">Zinc-finger</keyword>
<dbReference type="InterPro" id="IPR052035">
    <property type="entry name" value="ZnF_BED_domain_contain"/>
</dbReference>
<evidence type="ECO:0000313" key="9">
    <source>
        <dbReference type="Proteomes" id="UP000293195"/>
    </source>
</evidence>
<comment type="caution">
    <text evidence="8">The sequence shown here is derived from an EMBL/GenBank/DDBJ whole genome shotgun (WGS) entry which is preliminary data.</text>
</comment>
<proteinExistence type="predicted"/>